<comment type="caution">
    <text evidence="2">The sequence shown here is derived from an EMBL/GenBank/DDBJ whole genome shotgun (WGS) entry which is preliminary data.</text>
</comment>
<dbReference type="EMBL" id="JAASRO010000001">
    <property type="protein sequence ID" value="NIK61013.1"/>
    <property type="molecule type" value="Genomic_DNA"/>
</dbReference>
<name>A0A7X5VJ01_9ACTN</name>
<reference evidence="2 3" key="1">
    <citation type="submission" date="2020-03" db="EMBL/GenBank/DDBJ databases">
        <title>Sequencing the genomes of 1000 actinobacteria strains.</title>
        <authorList>
            <person name="Klenk H.-P."/>
        </authorList>
    </citation>
    <scope>NUCLEOTIDE SEQUENCE [LARGE SCALE GENOMIC DNA]</scope>
    <source>
        <strain evidence="2 3">DSM 45490</strain>
    </source>
</reference>
<evidence type="ECO:0000313" key="3">
    <source>
        <dbReference type="Proteomes" id="UP000555407"/>
    </source>
</evidence>
<feature type="compositionally biased region" description="Gly residues" evidence="1">
    <location>
        <begin position="94"/>
        <end position="108"/>
    </location>
</feature>
<dbReference type="RefSeq" id="WP_167215055.1">
    <property type="nucleotide sequence ID" value="NZ_JAASRO010000001.1"/>
</dbReference>
<protein>
    <submittedName>
        <fullName evidence="2">Uncharacterized protein</fullName>
    </submittedName>
</protein>
<dbReference type="Proteomes" id="UP000555407">
    <property type="component" value="Unassembled WGS sequence"/>
</dbReference>
<gene>
    <name evidence="2" type="ORF">BJY22_006730</name>
</gene>
<evidence type="ECO:0000256" key="1">
    <source>
        <dbReference type="SAM" id="MobiDB-lite"/>
    </source>
</evidence>
<sequence length="108" mass="10757">MGDCALTGGRELGPPRGAFGTAPQHEGDAEYAGTTTTLPQATAVGMPLAQPRVQQPPSRTLIASAGSVKLAEQKLRLNTEPPAARSPATVGSGHRVGGCAVSGGRGLG</sequence>
<dbReference type="AlphaFoldDB" id="A0A7X5VJ01"/>
<accession>A0A7X5VJ01</accession>
<feature type="region of interest" description="Disordered" evidence="1">
    <location>
        <begin position="78"/>
        <end position="108"/>
    </location>
</feature>
<organism evidence="2 3">
    <name type="scientific">Kribbella shirazensis</name>
    <dbReference type="NCBI Taxonomy" id="1105143"/>
    <lineage>
        <taxon>Bacteria</taxon>
        <taxon>Bacillati</taxon>
        <taxon>Actinomycetota</taxon>
        <taxon>Actinomycetes</taxon>
        <taxon>Propionibacteriales</taxon>
        <taxon>Kribbellaceae</taxon>
        <taxon>Kribbella</taxon>
    </lineage>
</organism>
<proteinExistence type="predicted"/>
<keyword evidence="3" id="KW-1185">Reference proteome</keyword>
<evidence type="ECO:0000313" key="2">
    <source>
        <dbReference type="EMBL" id="NIK61013.1"/>
    </source>
</evidence>
<feature type="region of interest" description="Disordered" evidence="1">
    <location>
        <begin position="1"/>
        <end position="29"/>
    </location>
</feature>